<proteinExistence type="predicted"/>
<dbReference type="InterPro" id="IPR012341">
    <property type="entry name" value="6hp_glycosidase-like_sf"/>
</dbReference>
<dbReference type="GO" id="GO:0005975">
    <property type="term" value="P:carbohydrate metabolic process"/>
    <property type="evidence" value="ECO:0007669"/>
    <property type="project" value="InterPro"/>
</dbReference>
<evidence type="ECO:0000313" key="4">
    <source>
        <dbReference type="Proteomes" id="UP000637423"/>
    </source>
</evidence>
<dbReference type="AlphaFoldDB" id="A0A916US88"/>
<evidence type="ECO:0000313" key="3">
    <source>
        <dbReference type="EMBL" id="GGC84385.1"/>
    </source>
</evidence>
<dbReference type="Pfam" id="PF06202">
    <property type="entry name" value="GDE_C"/>
    <property type="match status" value="1"/>
</dbReference>
<comment type="caution">
    <text evidence="3">The sequence shown here is derived from an EMBL/GenBank/DDBJ whole genome shotgun (WGS) entry which is preliminary data.</text>
</comment>
<sequence length="429" mass="46789">MKKSLSVRPLMLALSLLLAACSGGNQSSVAPPAEPSADAKLASAIRNDPQLPLIRAKAKQLIATGSSAGSIYAEVFIRDLNTFVELAIEAQGAPIVRSQLRLFLDHQADDGNILDAIDTQNGSSYKNTVESDQESSLVQAVAKYVAITGDKAFLSEDIRGVSAMGRLENAMMFLYTQRYSSKYGLIFGGTRADWGDVQPEDSPGTILNAASHPSLSIYDNAMLTLALVDMQTLEKAAARDASAWAGRERDLRSAVRAYLWNGTQFIPHIYLEKGSPIPADFDESRVYFQGGTAVAIQAGLLLPAEVDQAFTRMIKNKIDSKSGSIGVSLYPPYPAGFFKNPHMGSEYVYQNGGDWPWFGARIIQQMIARGQVQLAYQELAPMLNRVVRDDAFYEWYTPDGIKQGSNDYRGSAGQLVKAIDMLQAWAAQH</sequence>
<reference evidence="3" key="2">
    <citation type="submission" date="2020-09" db="EMBL/GenBank/DDBJ databases">
        <authorList>
            <person name="Sun Q."/>
            <person name="Zhou Y."/>
        </authorList>
    </citation>
    <scope>NUCLEOTIDE SEQUENCE</scope>
    <source>
        <strain evidence="3">CGMCC 1.10998</strain>
    </source>
</reference>
<dbReference type="PROSITE" id="PS51257">
    <property type="entry name" value="PROKAR_LIPOPROTEIN"/>
    <property type="match status" value="1"/>
</dbReference>
<dbReference type="InterPro" id="IPR008928">
    <property type="entry name" value="6-hairpin_glycosidase_sf"/>
</dbReference>
<feature type="domain" description="Glycogen debranching enzyme C-terminal" evidence="2">
    <location>
        <begin position="107"/>
        <end position="386"/>
    </location>
</feature>
<feature type="signal peptide" evidence="1">
    <location>
        <begin position="1"/>
        <end position="19"/>
    </location>
</feature>
<organism evidence="3 4">
    <name type="scientific">Undibacterium terreum</name>
    <dbReference type="NCBI Taxonomy" id="1224302"/>
    <lineage>
        <taxon>Bacteria</taxon>
        <taxon>Pseudomonadati</taxon>
        <taxon>Pseudomonadota</taxon>
        <taxon>Betaproteobacteria</taxon>
        <taxon>Burkholderiales</taxon>
        <taxon>Oxalobacteraceae</taxon>
        <taxon>Undibacterium</taxon>
    </lineage>
</organism>
<reference evidence="3" key="1">
    <citation type="journal article" date="2014" name="Int. J. Syst. Evol. Microbiol.">
        <title>Complete genome sequence of Corynebacterium casei LMG S-19264T (=DSM 44701T), isolated from a smear-ripened cheese.</title>
        <authorList>
            <consortium name="US DOE Joint Genome Institute (JGI-PGF)"/>
            <person name="Walter F."/>
            <person name="Albersmeier A."/>
            <person name="Kalinowski J."/>
            <person name="Ruckert C."/>
        </authorList>
    </citation>
    <scope>NUCLEOTIDE SEQUENCE</scope>
    <source>
        <strain evidence="3">CGMCC 1.10998</strain>
    </source>
</reference>
<dbReference type="Proteomes" id="UP000637423">
    <property type="component" value="Unassembled WGS sequence"/>
</dbReference>
<protein>
    <recommendedName>
        <fullName evidence="2">Glycogen debranching enzyme C-terminal domain-containing protein</fullName>
    </recommendedName>
</protein>
<dbReference type="InterPro" id="IPR032790">
    <property type="entry name" value="GDE_C"/>
</dbReference>
<name>A0A916US88_9BURK</name>
<dbReference type="SUPFAM" id="SSF48208">
    <property type="entry name" value="Six-hairpin glycosidases"/>
    <property type="match status" value="1"/>
</dbReference>
<evidence type="ECO:0000256" key="1">
    <source>
        <dbReference type="SAM" id="SignalP"/>
    </source>
</evidence>
<feature type="chain" id="PRO_5037977631" description="Glycogen debranching enzyme C-terminal domain-containing protein" evidence="1">
    <location>
        <begin position="20"/>
        <end position="429"/>
    </location>
</feature>
<keyword evidence="1" id="KW-0732">Signal</keyword>
<keyword evidence="4" id="KW-1185">Reference proteome</keyword>
<dbReference type="Gene3D" id="1.50.10.10">
    <property type="match status" value="1"/>
</dbReference>
<gene>
    <name evidence="3" type="ORF">GCM10011396_34630</name>
</gene>
<dbReference type="EMBL" id="BMED01000003">
    <property type="protein sequence ID" value="GGC84385.1"/>
    <property type="molecule type" value="Genomic_DNA"/>
</dbReference>
<dbReference type="RefSeq" id="WP_188567337.1">
    <property type="nucleotide sequence ID" value="NZ_BMED01000003.1"/>
</dbReference>
<evidence type="ECO:0000259" key="2">
    <source>
        <dbReference type="Pfam" id="PF06202"/>
    </source>
</evidence>
<accession>A0A916US88</accession>